<organism evidence="2 3">
    <name type="scientific">Candidatus Thiodiazotropha taylori</name>
    <dbReference type="NCBI Taxonomy" id="2792791"/>
    <lineage>
        <taxon>Bacteria</taxon>
        <taxon>Pseudomonadati</taxon>
        <taxon>Pseudomonadota</taxon>
        <taxon>Gammaproteobacteria</taxon>
        <taxon>Chromatiales</taxon>
        <taxon>Sedimenticolaceae</taxon>
        <taxon>Candidatus Thiodiazotropha</taxon>
    </lineage>
</organism>
<gene>
    <name evidence="2" type="ORF">JAZ07_06640</name>
</gene>
<evidence type="ECO:0000313" key="2">
    <source>
        <dbReference type="EMBL" id="MCG7946013.1"/>
    </source>
</evidence>
<dbReference type="InterPro" id="IPR008309">
    <property type="entry name" value="YdbL"/>
</dbReference>
<accession>A0A9E4N4L6</accession>
<evidence type="ECO:0000313" key="3">
    <source>
        <dbReference type="Proteomes" id="UP000886667"/>
    </source>
</evidence>
<dbReference type="Proteomes" id="UP000886667">
    <property type="component" value="Unassembled WGS sequence"/>
</dbReference>
<dbReference type="EMBL" id="JAEPCM010000214">
    <property type="protein sequence ID" value="MCG7946013.1"/>
    <property type="molecule type" value="Genomic_DNA"/>
</dbReference>
<dbReference type="Pfam" id="PF07027">
    <property type="entry name" value="DUF1318"/>
    <property type="match status" value="1"/>
</dbReference>
<dbReference type="PROSITE" id="PS51257">
    <property type="entry name" value="PROKAR_LIPOPROTEIN"/>
    <property type="match status" value="1"/>
</dbReference>
<evidence type="ECO:0000256" key="1">
    <source>
        <dbReference type="SAM" id="MobiDB-lite"/>
    </source>
</evidence>
<name>A0A9E4N4L6_9GAMM</name>
<dbReference type="AlphaFoldDB" id="A0A9E4N4L6"/>
<proteinExistence type="predicted"/>
<reference evidence="2" key="1">
    <citation type="journal article" date="2021" name="Proc. Natl. Acad. Sci. U.S.A.">
        <title>Global biogeography of chemosynthetic symbionts reveals both localized and globally distributed symbiont groups. .</title>
        <authorList>
            <person name="Osvatic J.T."/>
            <person name="Wilkins L.G.E."/>
            <person name="Leibrecht L."/>
            <person name="Leray M."/>
            <person name="Zauner S."/>
            <person name="Polzin J."/>
            <person name="Camacho Y."/>
            <person name="Gros O."/>
            <person name="van Gils J.A."/>
            <person name="Eisen J.A."/>
            <person name="Petersen J.M."/>
            <person name="Yuen B."/>
        </authorList>
    </citation>
    <scope>NUCLEOTIDE SEQUENCE</scope>
    <source>
        <strain evidence="2">MAGclacostrist064TRANS</strain>
    </source>
</reference>
<feature type="region of interest" description="Disordered" evidence="1">
    <location>
        <begin position="51"/>
        <end position="72"/>
    </location>
</feature>
<comment type="caution">
    <text evidence="2">The sequence shown here is derived from an EMBL/GenBank/DDBJ whole genome shotgun (WGS) entry which is preliminary data.</text>
</comment>
<sequence length="216" mass="24467">MMKRTVMLRSFFGYLLIALSLAACVTINIYFPAAAAEEAARVIVRDVLGDEANPDQPQKSEPETQQDDDQSFYPFNSTKLTSAAETILNFVIPPAHAAQPNIDISSPSIRKLRASMSKRQSKLTGFYRSGALGFTNKGLITIRELKKIPLKDRNRVKKLVADENGDRNSLYTEIARANGHPEWEQSIRDIFARVWIEEAPKGYWYQNSKGKWQRSK</sequence>
<protein>
    <submittedName>
        <fullName evidence="2">YdbL family protein</fullName>
    </submittedName>
</protein>